<evidence type="ECO:0000256" key="3">
    <source>
        <dbReference type="ARBA" id="ARBA00022827"/>
    </source>
</evidence>
<evidence type="ECO:0000256" key="1">
    <source>
        <dbReference type="ARBA" id="ARBA00007992"/>
    </source>
</evidence>
<gene>
    <name evidence="8" type="ORF">IFM46972_11197</name>
</gene>
<dbReference type="GO" id="GO:0071949">
    <property type="term" value="F:FAD binding"/>
    <property type="evidence" value="ECO:0007669"/>
    <property type="project" value="InterPro"/>
</dbReference>
<dbReference type="InterPro" id="IPR036188">
    <property type="entry name" value="FAD/NAD-bd_sf"/>
</dbReference>
<comment type="similarity">
    <text evidence="1">Belongs to the paxM FAD-dependent monooxygenase family.</text>
</comment>
<evidence type="ECO:0000313" key="8">
    <source>
        <dbReference type="EMBL" id="GFF58759.1"/>
    </source>
</evidence>
<reference evidence="8 9" key="1">
    <citation type="submission" date="2020-01" db="EMBL/GenBank/DDBJ databases">
        <title>Draft genome sequence of Aspergillus udagawae IFM 46972.</title>
        <authorList>
            <person name="Takahashi H."/>
            <person name="Yaguchi T."/>
        </authorList>
    </citation>
    <scope>NUCLEOTIDE SEQUENCE [LARGE SCALE GENOMIC DNA]</scope>
    <source>
        <strain evidence="8 9">IFM 46972</strain>
    </source>
</reference>
<dbReference type="Gene3D" id="3.50.50.60">
    <property type="entry name" value="FAD/NAD(P)-binding domain"/>
    <property type="match status" value="1"/>
</dbReference>
<proteinExistence type="inferred from homology"/>
<evidence type="ECO:0000256" key="4">
    <source>
        <dbReference type="ARBA" id="ARBA00023002"/>
    </source>
</evidence>
<keyword evidence="3" id="KW-0274">FAD</keyword>
<dbReference type="PANTHER" id="PTHR13789:SF236">
    <property type="entry name" value="MONOOXYGENASE, PUTATIVE (AFU_ORTHOLOGUE AFUA_6G12060)-RELATED"/>
    <property type="match status" value="1"/>
</dbReference>
<dbReference type="PRINTS" id="PR00420">
    <property type="entry name" value="RNGMNOXGNASE"/>
</dbReference>
<dbReference type="SUPFAM" id="SSF51905">
    <property type="entry name" value="FAD/NAD(P)-binding domain"/>
    <property type="match status" value="1"/>
</dbReference>
<dbReference type="Pfam" id="PF01494">
    <property type="entry name" value="FAD_binding_3"/>
    <property type="match status" value="2"/>
</dbReference>
<dbReference type="EMBL" id="BLKC01000186">
    <property type="protein sequence ID" value="GFF58759.1"/>
    <property type="molecule type" value="Genomic_DNA"/>
</dbReference>
<evidence type="ECO:0000313" key="9">
    <source>
        <dbReference type="Proteomes" id="UP000465221"/>
    </source>
</evidence>
<dbReference type="PANTHER" id="PTHR13789">
    <property type="entry name" value="MONOOXYGENASE"/>
    <property type="match status" value="1"/>
</dbReference>
<accession>A0A8H3SFI4</accession>
<evidence type="ECO:0000256" key="2">
    <source>
        <dbReference type="ARBA" id="ARBA00022630"/>
    </source>
</evidence>
<dbReference type="GO" id="GO:0004497">
    <property type="term" value="F:monooxygenase activity"/>
    <property type="evidence" value="ECO:0007669"/>
    <property type="project" value="UniProtKB-KW"/>
</dbReference>
<dbReference type="Proteomes" id="UP000465221">
    <property type="component" value="Unassembled WGS sequence"/>
</dbReference>
<feature type="domain" description="FAD-binding" evidence="7">
    <location>
        <begin position="331"/>
        <end position="388"/>
    </location>
</feature>
<organism evidence="8 9">
    <name type="scientific">Aspergillus udagawae</name>
    <dbReference type="NCBI Taxonomy" id="91492"/>
    <lineage>
        <taxon>Eukaryota</taxon>
        <taxon>Fungi</taxon>
        <taxon>Dikarya</taxon>
        <taxon>Ascomycota</taxon>
        <taxon>Pezizomycotina</taxon>
        <taxon>Eurotiomycetes</taxon>
        <taxon>Eurotiomycetidae</taxon>
        <taxon>Eurotiales</taxon>
        <taxon>Aspergillaceae</taxon>
        <taxon>Aspergillus</taxon>
        <taxon>Aspergillus subgen. Fumigati</taxon>
    </lineage>
</organism>
<evidence type="ECO:0000256" key="6">
    <source>
        <dbReference type="SAM" id="MobiDB-lite"/>
    </source>
</evidence>
<comment type="caution">
    <text evidence="8">The sequence shown here is derived from an EMBL/GenBank/DDBJ whole genome shotgun (WGS) entry which is preliminary data.</text>
</comment>
<name>A0A8H3SFI4_9EURO</name>
<feature type="domain" description="FAD-binding" evidence="7">
    <location>
        <begin position="37"/>
        <end position="220"/>
    </location>
</feature>
<keyword evidence="2" id="KW-0285">Flavoprotein</keyword>
<evidence type="ECO:0000259" key="7">
    <source>
        <dbReference type="Pfam" id="PF01494"/>
    </source>
</evidence>
<sequence length="477" mass="52644">MAQMPQQHDLGGHPTPTPLTLPCGPDGVATPHSTGIRVIIVGLGIAGITAAVECHRKGHSVIVVDKVESIRPHGDQIGVGANAARILGKWRNGQFFKDVLPFIHNIKAMEMHDDTGKLYFVNDTVGFHPPDGYMVNRGELVRLMYEYAQSLGIDIRLGRVVSEYWESATEAGIIVSGDRLAADCVIASDGVHGKARSVVLGEDIAPDPTGYSMFRAYFDSKVLADDPQANWILEGTENRDRSQVFAREGYLLLVYTGRLGKDVGWMLTHEDYRGASESWSTAVDPDEAIRILQDWPVRDRIVPIVRHTPKEKLIDFQLLLRPPLPTWVSPKGRMLLIGDAAHPNFHTSGQGAAQGIEDAATVAIALELAGKARVPLALLTTEKIRYQRATIIQSSGLQIQDSLRFDKAALEKDPTRARIPRPRWIFDHDCQAYAYQDFHAAAQAVQSGEEYHPRNIPVGGEYQLVHDFKGAKNTESM</sequence>
<protein>
    <submittedName>
        <fullName evidence="8">MAK1-like monooxygenase, putative</fullName>
    </submittedName>
</protein>
<keyword evidence="5 8" id="KW-0503">Monooxygenase</keyword>
<evidence type="ECO:0000256" key="5">
    <source>
        <dbReference type="ARBA" id="ARBA00023033"/>
    </source>
</evidence>
<keyword evidence="4" id="KW-0560">Oxidoreductase</keyword>
<feature type="region of interest" description="Disordered" evidence="6">
    <location>
        <begin position="1"/>
        <end position="26"/>
    </location>
</feature>
<dbReference type="InterPro" id="IPR050493">
    <property type="entry name" value="FAD-dep_Monooxygenase_BioMet"/>
</dbReference>
<dbReference type="AlphaFoldDB" id="A0A8H3SFI4"/>
<dbReference type="InterPro" id="IPR002938">
    <property type="entry name" value="FAD-bd"/>
</dbReference>
<feature type="compositionally biased region" description="Low complexity" evidence="6">
    <location>
        <begin position="12"/>
        <end position="25"/>
    </location>
</feature>